<evidence type="ECO:0000256" key="2">
    <source>
        <dbReference type="SAM" id="SignalP"/>
    </source>
</evidence>
<dbReference type="Proteomes" id="UP001172083">
    <property type="component" value="Unassembled WGS sequence"/>
</dbReference>
<sequence>MKKHIFALLFSMMAANLAWSQCQVCNNGNLTEVNAVWINDPGPEEGIKWSGTAANWNIDVTPEDRSNADGNLNFYGTSGNIVGWRPLLLKGASSNLMVNGTGSSYFSGSLGVGTHTPTDQLQVYKADDVFLRITSATNNKKAGIYLNNYDRRWDILNDGANGEYFVIRDGTLAVDRFIIGSNGNVGIGATTIDAKLTVAGKIHSREVKVTVNAGADHVFKDNYQLQELEKLEAFIKENKHLPEIAPEKEMLEKGVEVGEFQMKLLQKIEELTLYVIELKKESDQQKKEIERLTLRNDYFK</sequence>
<keyword evidence="1" id="KW-0175">Coiled coil</keyword>
<evidence type="ECO:0000313" key="4">
    <source>
        <dbReference type="Proteomes" id="UP001172083"/>
    </source>
</evidence>
<feature type="coiled-coil region" evidence="1">
    <location>
        <begin position="268"/>
        <end position="295"/>
    </location>
</feature>
<dbReference type="EMBL" id="JAUJEB010000006">
    <property type="protein sequence ID" value="MDN5215183.1"/>
    <property type="molecule type" value="Genomic_DNA"/>
</dbReference>
<keyword evidence="2" id="KW-0732">Signal</keyword>
<feature type="chain" id="PRO_5047099469" evidence="2">
    <location>
        <begin position="21"/>
        <end position="300"/>
    </location>
</feature>
<protein>
    <submittedName>
        <fullName evidence="3">Uncharacterized protein</fullName>
    </submittedName>
</protein>
<proteinExistence type="predicted"/>
<accession>A0ABT8LC07</accession>
<feature type="signal peptide" evidence="2">
    <location>
        <begin position="1"/>
        <end position="20"/>
    </location>
</feature>
<organism evidence="3 4">
    <name type="scientific">Agaribacillus aureus</name>
    <dbReference type="NCBI Taxonomy" id="3051825"/>
    <lineage>
        <taxon>Bacteria</taxon>
        <taxon>Pseudomonadati</taxon>
        <taxon>Bacteroidota</taxon>
        <taxon>Cytophagia</taxon>
        <taxon>Cytophagales</taxon>
        <taxon>Splendidivirgaceae</taxon>
        <taxon>Agaribacillus</taxon>
    </lineage>
</organism>
<evidence type="ECO:0000313" key="3">
    <source>
        <dbReference type="EMBL" id="MDN5215183.1"/>
    </source>
</evidence>
<evidence type="ECO:0000256" key="1">
    <source>
        <dbReference type="SAM" id="Coils"/>
    </source>
</evidence>
<dbReference type="RefSeq" id="WP_346760522.1">
    <property type="nucleotide sequence ID" value="NZ_JAUJEB010000006.1"/>
</dbReference>
<name>A0ABT8LC07_9BACT</name>
<comment type="caution">
    <text evidence="3">The sequence shown here is derived from an EMBL/GenBank/DDBJ whole genome shotgun (WGS) entry which is preliminary data.</text>
</comment>
<reference evidence="3" key="1">
    <citation type="submission" date="2023-06" db="EMBL/GenBank/DDBJ databases">
        <title>Genomic of Agaribacillus aureum.</title>
        <authorList>
            <person name="Wang G."/>
        </authorList>
    </citation>
    <scope>NUCLEOTIDE SEQUENCE</scope>
    <source>
        <strain evidence="3">BMA12</strain>
    </source>
</reference>
<gene>
    <name evidence="3" type="ORF">QQ020_24095</name>
</gene>
<keyword evidence="4" id="KW-1185">Reference proteome</keyword>